<sequence>MKVGDDRVARYNIENDVVVISLERLMRINPELIYQAWTDADIMRRWFMTSNRTNKSIDLIPEEGRRYEIVDERNGKMNKITGVFQELEAPNRIVMTIGMPELSDKEDTIEVEIFEREPGADITQMNFRYTAVVPKERRWTTLEYKQQKKEYHDSTAHGFENMFIKLQDILTEMQKEQEEF</sequence>
<proteinExistence type="inferred from homology"/>
<dbReference type="InterPro" id="IPR013538">
    <property type="entry name" value="ASHA1/2-like_C"/>
</dbReference>
<dbReference type="SUPFAM" id="SSF55961">
    <property type="entry name" value="Bet v1-like"/>
    <property type="match status" value="1"/>
</dbReference>
<dbReference type="Gene3D" id="3.30.530.20">
    <property type="match status" value="1"/>
</dbReference>
<organism evidence="3 4">
    <name type="scientific">Staphylococcus piscifermentans</name>
    <dbReference type="NCBI Taxonomy" id="70258"/>
    <lineage>
        <taxon>Bacteria</taxon>
        <taxon>Bacillati</taxon>
        <taxon>Bacillota</taxon>
        <taxon>Bacilli</taxon>
        <taxon>Bacillales</taxon>
        <taxon>Staphylococcaceae</taxon>
        <taxon>Staphylococcus</taxon>
    </lineage>
</organism>
<protein>
    <recommendedName>
        <fullName evidence="2">Activator of Hsp90 ATPase homologue 1/2-like C-terminal domain-containing protein</fullName>
    </recommendedName>
</protein>
<evidence type="ECO:0000259" key="2">
    <source>
        <dbReference type="Pfam" id="PF08327"/>
    </source>
</evidence>
<keyword evidence="4" id="KW-1185">Reference proteome</keyword>
<evidence type="ECO:0000256" key="1">
    <source>
        <dbReference type="ARBA" id="ARBA00006817"/>
    </source>
</evidence>
<accession>A0A512QNU5</accession>
<gene>
    <name evidence="3" type="ORF">SPI02_16980</name>
</gene>
<evidence type="ECO:0000313" key="3">
    <source>
        <dbReference type="EMBL" id="GEP85113.1"/>
    </source>
</evidence>
<comment type="similarity">
    <text evidence="1">Belongs to the AHA1 family.</text>
</comment>
<evidence type="ECO:0000313" key="4">
    <source>
        <dbReference type="Proteomes" id="UP000321736"/>
    </source>
</evidence>
<dbReference type="CDD" id="cd07814">
    <property type="entry name" value="SRPBCC_CalC_Aha1-like"/>
    <property type="match status" value="1"/>
</dbReference>
<name>A0A512QNU5_9STAP</name>
<comment type="caution">
    <text evidence="3">The sequence shown here is derived from an EMBL/GenBank/DDBJ whole genome shotgun (WGS) entry which is preliminary data.</text>
</comment>
<dbReference type="InterPro" id="IPR023393">
    <property type="entry name" value="START-like_dom_sf"/>
</dbReference>
<dbReference type="Proteomes" id="UP000321736">
    <property type="component" value="Unassembled WGS sequence"/>
</dbReference>
<dbReference type="EMBL" id="BKAR01000021">
    <property type="protein sequence ID" value="GEP85113.1"/>
    <property type="molecule type" value="Genomic_DNA"/>
</dbReference>
<dbReference type="AlphaFoldDB" id="A0A512QNU5"/>
<feature type="domain" description="Activator of Hsp90 ATPase homologue 1/2-like C-terminal" evidence="2">
    <location>
        <begin position="29"/>
        <end position="170"/>
    </location>
</feature>
<dbReference type="Pfam" id="PF08327">
    <property type="entry name" value="AHSA1"/>
    <property type="match status" value="1"/>
</dbReference>
<reference evidence="3 4" key="1">
    <citation type="submission" date="2019-07" db="EMBL/GenBank/DDBJ databases">
        <title>Whole genome shotgun sequence of Staphylococcus piscifermentans NBRC 109625.</title>
        <authorList>
            <person name="Hosoyama A."/>
            <person name="Uohara A."/>
            <person name="Ohji S."/>
            <person name="Ichikawa N."/>
        </authorList>
    </citation>
    <scope>NUCLEOTIDE SEQUENCE [LARGE SCALE GENOMIC DNA]</scope>
    <source>
        <strain evidence="3 4">NBRC 109625</strain>
    </source>
</reference>